<evidence type="ECO:0000256" key="1">
    <source>
        <dbReference type="SAM" id="MobiDB-lite"/>
    </source>
</evidence>
<dbReference type="OMA" id="ENAGWHG"/>
<dbReference type="HOGENOM" id="CLU_551060_0_0_1"/>
<dbReference type="PhylomeDB" id="A0A0A2LBR2"/>
<name>A0A0A2LBR2_PENIT</name>
<evidence type="ECO:0000313" key="3">
    <source>
        <dbReference type="EMBL" id="KGO77547.1"/>
    </source>
</evidence>
<dbReference type="STRING" id="40296.A0A0A2LBR2"/>
<evidence type="ECO:0000313" key="4">
    <source>
        <dbReference type="Proteomes" id="UP000030104"/>
    </source>
</evidence>
<proteinExistence type="predicted"/>
<dbReference type="PANTHER" id="PTHR35391">
    <property type="entry name" value="C2H2-TYPE DOMAIN-CONTAINING PROTEIN-RELATED"/>
    <property type="match status" value="1"/>
</dbReference>
<dbReference type="Proteomes" id="UP000030104">
    <property type="component" value="Unassembled WGS sequence"/>
</dbReference>
<dbReference type="Pfam" id="PF20233">
    <property type="entry name" value="DUF6590"/>
    <property type="match status" value="1"/>
</dbReference>
<dbReference type="PANTHER" id="PTHR35391:SF5">
    <property type="entry name" value="DUF6590 DOMAIN-CONTAINING PROTEIN"/>
    <property type="match status" value="1"/>
</dbReference>
<accession>A0A0A2LBR2</accession>
<reference evidence="3 4" key="1">
    <citation type="journal article" date="2015" name="Mol. Plant Microbe Interact.">
        <title>Genome, transcriptome, and functional analyses of Penicillium expansum provide new insights into secondary metabolism and pathogenicity.</title>
        <authorList>
            <person name="Ballester A.R."/>
            <person name="Marcet-Houben M."/>
            <person name="Levin E."/>
            <person name="Sela N."/>
            <person name="Selma-Lazaro C."/>
            <person name="Carmona L."/>
            <person name="Wisniewski M."/>
            <person name="Droby S."/>
            <person name="Gonzalez-Candelas L."/>
            <person name="Gabaldon T."/>
        </authorList>
    </citation>
    <scope>NUCLEOTIDE SEQUENCE [LARGE SCALE GENOMIC DNA]</scope>
    <source>
        <strain evidence="3 4">PHI-1</strain>
    </source>
</reference>
<evidence type="ECO:0000259" key="2">
    <source>
        <dbReference type="Pfam" id="PF20233"/>
    </source>
</evidence>
<protein>
    <recommendedName>
        <fullName evidence="2">DUF6590 domain-containing protein</fullName>
    </recommendedName>
</protein>
<dbReference type="InterPro" id="IPR046497">
    <property type="entry name" value="DUF6590"/>
</dbReference>
<keyword evidence="4" id="KW-1185">Reference proteome</keyword>
<feature type="region of interest" description="Disordered" evidence="1">
    <location>
        <begin position="165"/>
        <end position="184"/>
    </location>
</feature>
<feature type="domain" description="DUF6590" evidence="2">
    <location>
        <begin position="266"/>
        <end position="421"/>
    </location>
</feature>
<gene>
    <name evidence="3" type="ORF">PITC_059870</name>
</gene>
<sequence length="430" mass="48332">MASDWTLHSKSNRWIRSVYNHSGEFLYEWDYPGGALTLEIAGQDSSQSVVAHQRSSGSAFSKPKDAGNAYGHQTPFVPGPECHASRLNHVQRQDQLDFGQTYTNDRMGLNPQSKPTEYQQLTSPRLNDGIFSISGTVTDNEASSPHEWIPELQYEVARKTTGRRTECASISDHSESTISPRSDASISQVHVDGLQGLSLGDYPASHMVRSYGASSHSHRNDPMLGDFRRKYDKKMQDSLEPAYVIPGSNGEHETLDPRYKRQSDARKFFRVGRVFSMLWHENAGWHGTVLSDKVSPPSSSPFTRGKYQEPIYSSIRRMVVVKEQRGCCWCVPITTYSGKGVAKAGIDRSKHAVIYMRGSRPRTVQSEPRMAKEPLEVDPARPDQKLDSMSRVNFGKVYTVEHNVKVLPVGKITEGSRARFLEYAQAEFLR</sequence>
<dbReference type="EMBL" id="JQGA01000146">
    <property type="protein sequence ID" value="KGO77547.1"/>
    <property type="molecule type" value="Genomic_DNA"/>
</dbReference>
<dbReference type="OrthoDB" id="3559580at2759"/>
<comment type="caution">
    <text evidence="3">The sequence shown here is derived from an EMBL/GenBank/DDBJ whole genome shotgun (WGS) entry which is preliminary data.</text>
</comment>
<organism evidence="3 4">
    <name type="scientific">Penicillium italicum</name>
    <name type="common">Blue mold</name>
    <dbReference type="NCBI Taxonomy" id="40296"/>
    <lineage>
        <taxon>Eukaryota</taxon>
        <taxon>Fungi</taxon>
        <taxon>Dikarya</taxon>
        <taxon>Ascomycota</taxon>
        <taxon>Pezizomycotina</taxon>
        <taxon>Eurotiomycetes</taxon>
        <taxon>Eurotiomycetidae</taxon>
        <taxon>Eurotiales</taxon>
        <taxon>Aspergillaceae</taxon>
        <taxon>Penicillium</taxon>
    </lineage>
</organism>
<dbReference type="AlphaFoldDB" id="A0A0A2LBR2"/>